<keyword evidence="2" id="KW-1133">Transmembrane helix</keyword>
<feature type="domain" description="DUF4349" evidence="4">
    <location>
        <begin position="72"/>
        <end position="285"/>
    </location>
</feature>
<evidence type="ECO:0000313" key="5">
    <source>
        <dbReference type="EMBL" id="GHI01402.1"/>
    </source>
</evidence>
<feature type="signal peptide" evidence="3">
    <location>
        <begin position="1"/>
        <end position="20"/>
    </location>
</feature>
<organism evidence="5 6">
    <name type="scientific">Neobacillus kokaensis</name>
    <dbReference type="NCBI Taxonomy" id="2759023"/>
    <lineage>
        <taxon>Bacteria</taxon>
        <taxon>Bacillati</taxon>
        <taxon>Bacillota</taxon>
        <taxon>Bacilli</taxon>
        <taxon>Bacillales</taxon>
        <taxon>Bacillaceae</taxon>
        <taxon>Neobacillus</taxon>
    </lineage>
</organism>
<keyword evidence="2" id="KW-0472">Membrane</keyword>
<dbReference type="PROSITE" id="PS51257">
    <property type="entry name" value="PROKAR_LIPOPROTEIN"/>
    <property type="match status" value="1"/>
</dbReference>
<feature type="chain" id="PRO_5046219861" description="DUF4349 domain-containing protein" evidence="3">
    <location>
        <begin position="21"/>
        <end position="299"/>
    </location>
</feature>
<proteinExistence type="predicted"/>
<dbReference type="RefSeq" id="WP_223282878.1">
    <property type="nucleotide sequence ID" value="NZ_BNDS01000041.1"/>
</dbReference>
<sequence>MNKLKKILFFMFLTLLIAMAGCSSSNSKESQDSMDSAKSMAGDSTGLVSKNEDRAVVENKTEASKIPQQTKMVIYHADLRLRVKKFEQTVRNIEEMAAKYGGYIAESNITREGKEQLSGMITIRIPQKHFQDFLDDAEGKAAEVLQRNITGQDVTEEYVDLQSRLKSKRVVEERLLSFMKNATKTEDLLKISNDLAVVQEEIETIEGKIKYLENQTSYSTVTLTLYENQVIVPDIGDDQLNTWEKTKKQFMKSTNLLLTGISSLVVFIFGNLPILVILLLIGGIIYYSYKRNKNSNNQR</sequence>
<comment type="caution">
    <text evidence="5">The sequence shown here is derived from an EMBL/GenBank/DDBJ whole genome shotgun (WGS) entry which is preliminary data.</text>
</comment>
<keyword evidence="2" id="KW-0812">Transmembrane</keyword>
<feature type="transmembrane region" description="Helical" evidence="2">
    <location>
        <begin position="256"/>
        <end position="289"/>
    </location>
</feature>
<protein>
    <recommendedName>
        <fullName evidence="4">DUF4349 domain-containing protein</fullName>
    </recommendedName>
</protein>
<gene>
    <name evidence="5" type="ORF">AM1BK_49440</name>
</gene>
<accession>A0ABQ3NBU2</accession>
<feature type="region of interest" description="Disordered" evidence="1">
    <location>
        <begin position="27"/>
        <end position="51"/>
    </location>
</feature>
<dbReference type="InterPro" id="IPR025645">
    <property type="entry name" value="DUF4349"/>
</dbReference>
<name>A0ABQ3NBU2_9BACI</name>
<dbReference type="Pfam" id="PF14257">
    <property type="entry name" value="DUF4349"/>
    <property type="match status" value="1"/>
</dbReference>
<evidence type="ECO:0000256" key="3">
    <source>
        <dbReference type="SAM" id="SignalP"/>
    </source>
</evidence>
<keyword evidence="6" id="KW-1185">Reference proteome</keyword>
<keyword evidence="3" id="KW-0732">Signal</keyword>
<evidence type="ECO:0000313" key="6">
    <source>
        <dbReference type="Proteomes" id="UP000637074"/>
    </source>
</evidence>
<evidence type="ECO:0000256" key="2">
    <source>
        <dbReference type="SAM" id="Phobius"/>
    </source>
</evidence>
<evidence type="ECO:0000256" key="1">
    <source>
        <dbReference type="SAM" id="MobiDB-lite"/>
    </source>
</evidence>
<dbReference type="EMBL" id="BNDS01000041">
    <property type="protein sequence ID" value="GHI01402.1"/>
    <property type="molecule type" value="Genomic_DNA"/>
</dbReference>
<dbReference type="Proteomes" id="UP000637074">
    <property type="component" value="Unassembled WGS sequence"/>
</dbReference>
<reference evidence="5 6" key="1">
    <citation type="journal article" date="2022" name="Int. J. Syst. Evol. Microbiol.">
        <title>Neobacillus kokaensis sp. nov., isolated from soil.</title>
        <authorList>
            <person name="Yuki K."/>
            <person name="Matsubara H."/>
            <person name="Yamaguchi S."/>
        </authorList>
    </citation>
    <scope>NUCLEOTIDE SEQUENCE [LARGE SCALE GENOMIC DNA]</scope>
    <source>
        <strain evidence="5 6">LOB 377</strain>
    </source>
</reference>
<feature type="compositionally biased region" description="Polar residues" evidence="1">
    <location>
        <begin position="27"/>
        <end position="36"/>
    </location>
</feature>
<evidence type="ECO:0000259" key="4">
    <source>
        <dbReference type="Pfam" id="PF14257"/>
    </source>
</evidence>